<name>A0ACC1D638_9NEOP</name>
<sequence length="176" mass="20031">MSSDDYQIQNVSRYTRKTYKKNRRGARENEQDYTSIEAEISPIVTGAVDTAGCSCDIDPDGEITNILHKKCPVISLAEQQLRRLLDETDKLMCDNTRCCRSMYEFLCFCKEIITQSKSRCALVVLIVIAFFTGLLFGTASCGTYLGRFNNPLLDCVDNYFIPETYPKIEDTYHSIV</sequence>
<reference evidence="1 2" key="1">
    <citation type="journal article" date="2021" name="Front. Genet.">
        <title>Chromosome-Level Genome Assembly Reveals Significant Gene Expansion in the Toll and IMD Signaling Pathways of Dendrolimus kikuchii.</title>
        <authorList>
            <person name="Zhou J."/>
            <person name="Wu P."/>
            <person name="Xiong Z."/>
            <person name="Liu N."/>
            <person name="Zhao N."/>
            <person name="Ji M."/>
            <person name="Qiu Y."/>
            <person name="Yang B."/>
        </authorList>
    </citation>
    <scope>NUCLEOTIDE SEQUENCE [LARGE SCALE GENOMIC DNA]</scope>
    <source>
        <strain evidence="1">Ann1</strain>
    </source>
</reference>
<organism evidence="1 2">
    <name type="scientific">Dendrolimus kikuchii</name>
    <dbReference type="NCBI Taxonomy" id="765133"/>
    <lineage>
        <taxon>Eukaryota</taxon>
        <taxon>Metazoa</taxon>
        <taxon>Ecdysozoa</taxon>
        <taxon>Arthropoda</taxon>
        <taxon>Hexapoda</taxon>
        <taxon>Insecta</taxon>
        <taxon>Pterygota</taxon>
        <taxon>Neoptera</taxon>
        <taxon>Endopterygota</taxon>
        <taxon>Lepidoptera</taxon>
        <taxon>Glossata</taxon>
        <taxon>Ditrysia</taxon>
        <taxon>Bombycoidea</taxon>
        <taxon>Lasiocampidae</taxon>
        <taxon>Dendrolimus</taxon>
    </lineage>
</organism>
<evidence type="ECO:0000313" key="2">
    <source>
        <dbReference type="Proteomes" id="UP000824533"/>
    </source>
</evidence>
<evidence type="ECO:0000313" key="1">
    <source>
        <dbReference type="EMBL" id="KAJ0179275.1"/>
    </source>
</evidence>
<dbReference type="EMBL" id="CM034394">
    <property type="protein sequence ID" value="KAJ0179275.1"/>
    <property type="molecule type" value="Genomic_DNA"/>
</dbReference>
<accession>A0ACC1D638</accession>
<dbReference type="Proteomes" id="UP000824533">
    <property type="component" value="Linkage Group LG08"/>
</dbReference>
<comment type="caution">
    <text evidence="1">The sequence shown here is derived from an EMBL/GenBank/DDBJ whole genome shotgun (WGS) entry which is preliminary data.</text>
</comment>
<proteinExistence type="predicted"/>
<gene>
    <name evidence="1" type="ORF">K1T71_004987</name>
</gene>
<keyword evidence="2" id="KW-1185">Reference proteome</keyword>
<protein>
    <submittedName>
        <fullName evidence="1">Uncharacterized protein</fullName>
    </submittedName>
</protein>